<evidence type="ECO:0000313" key="13">
    <source>
        <dbReference type="EMBL" id="GAV26187.1"/>
    </source>
</evidence>
<evidence type="ECO:0000259" key="11">
    <source>
        <dbReference type="PROSITE" id="PS50111"/>
    </source>
</evidence>
<evidence type="ECO:0000256" key="2">
    <source>
        <dbReference type="ARBA" id="ARBA00022475"/>
    </source>
</evidence>
<evidence type="ECO:0000313" key="14">
    <source>
        <dbReference type="Proteomes" id="UP000187338"/>
    </source>
</evidence>
<dbReference type="CDD" id="cd12913">
    <property type="entry name" value="PDC1_MCP_like"/>
    <property type="match status" value="1"/>
</dbReference>
<organism evidence="13 14">
    <name type="scientific">Carboxydothermus islandicus</name>
    <dbReference type="NCBI Taxonomy" id="661089"/>
    <lineage>
        <taxon>Bacteria</taxon>
        <taxon>Bacillati</taxon>
        <taxon>Bacillota</taxon>
        <taxon>Clostridia</taxon>
        <taxon>Thermoanaerobacterales</taxon>
        <taxon>Thermoanaerobacteraceae</taxon>
        <taxon>Carboxydothermus</taxon>
    </lineage>
</organism>
<feature type="transmembrane region" description="Helical" evidence="10">
    <location>
        <begin position="279"/>
        <end position="302"/>
    </location>
</feature>
<evidence type="ECO:0000256" key="7">
    <source>
        <dbReference type="ARBA" id="ARBA00023224"/>
    </source>
</evidence>
<dbReference type="SUPFAM" id="SSF58104">
    <property type="entry name" value="Methyl-accepting chemotaxis protein (MCP) signaling domain"/>
    <property type="match status" value="1"/>
</dbReference>
<keyword evidence="2" id="KW-1003">Cell membrane</keyword>
<dbReference type="Gene3D" id="3.30.450.20">
    <property type="entry name" value="PAS domain"/>
    <property type="match status" value="1"/>
</dbReference>
<proteinExistence type="inferred from homology"/>
<dbReference type="CDD" id="cd12912">
    <property type="entry name" value="PDC2_MCP_like"/>
    <property type="match status" value="1"/>
</dbReference>
<dbReference type="EMBL" id="BDJL01000132">
    <property type="protein sequence ID" value="GAV26187.1"/>
    <property type="molecule type" value="Genomic_DNA"/>
</dbReference>
<evidence type="ECO:0000256" key="5">
    <source>
        <dbReference type="ARBA" id="ARBA00022989"/>
    </source>
</evidence>
<evidence type="ECO:0000256" key="3">
    <source>
        <dbReference type="ARBA" id="ARBA00022500"/>
    </source>
</evidence>
<evidence type="ECO:0000256" key="1">
    <source>
        <dbReference type="ARBA" id="ARBA00004651"/>
    </source>
</evidence>
<name>A0A1L8D515_9THEO</name>
<evidence type="ECO:0000256" key="8">
    <source>
        <dbReference type="ARBA" id="ARBA00029447"/>
    </source>
</evidence>
<comment type="caution">
    <text evidence="13">The sequence shown here is derived from an EMBL/GenBank/DDBJ whole genome shotgun (WGS) entry which is preliminary data.</text>
</comment>
<keyword evidence="3" id="KW-0145">Chemotaxis</keyword>
<evidence type="ECO:0000259" key="12">
    <source>
        <dbReference type="PROSITE" id="PS50885"/>
    </source>
</evidence>
<dbReference type="InterPro" id="IPR004089">
    <property type="entry name" value="MCPsignal_dom"/>
</dbReference>
<dbReference type="Gene3D" id="1.10.287.950">
    <property type="entry name" value="Methyl-accepting chemotaxis protein"/>
    <property type="match status" value="1"/>
</dbReference>
<dbReference type="PANTHER" id="PTHR32089">
    <property type="entry name" value="METHYL-ACCEPTING CHEMOTAXIS PROTEIN MCPB"/>
    <property type="match status" value="1"/>
</dbReference>
<comment type="similarity">
    <text evidence="8">Belongs to the methyl-accepting chemotaxis (MCP) protein family.</text>
</comment>
<feature type="domain" description="HAMP" evidence="12">
    <location>
        <begin position="303"/>
        <end position="356"/>
    </location>
</feature>
<dbReference type="CDD" id="cd06225">
    <property type="entry name" value="HAMP"/>
    <property type="match status" value="1"/>
</dbReference>
<keyword evidence="5 10" id="KW-1133">Transmembrane helix</keyword>
<evidence type="ECO:0000256" key="9">
    <source>
        <dbReference type="PROSITE-ProRule" id="PRU00284"/>
    </source>
</evidence>
<dbReference type="PROSITE" id="PS50111">
    <property type="entry name" value="CHEMOTAXIS_TRANSDUC_2"/>
    <property type="match status" value="1"/>
</dbReference>
<evidence type="ECO:0000256" key="6">
    <source>
        <dbReference type="ARBA" id="ARBA00023136"/>
    </source>
</evidence>
<evidence type="ECO:0000256" key="10">
    <source>
        <dbReference type="SAM" id="Phobius"/>
    </source>
</evidence>
<keyword evidence="7 9" id="KW-0807">Transducer</keyword>
<dbReference type="SMART" id="SM00304">
    <property type="entry name" value="HAMP"/>
    <property type="match status" value="1"/>
</dbReference>
<evidence type="ECO:0000256" key="4">
    <source>
        <dbReference type="ARBA" id="ARBA00022692"/>
    </source>
</evidence>
<sequence length="619" mass="67302">MKLNSLRVKILAILLLMVTIPLLVNTAFNYYEAQKVLYNKLQNTAQDAAKLGDVALDHFLGGIQQTIDTLAQEDNAINFYDIPGCAQWFGKTLDNTRKNNPAIMSIYIGTVRGEIYLYPKQPLPAGYDPRKRPWYQKALASPGKAVWTEPYQDAFTGKTVVTVARLVEKNGKPVGVVAADILLDHFNDMIKGIKVGKTGYIFAIDQKGTVLAHKDPKLLGKSFAKYDFVQKMLSRDSGFIKYHYNGVDKYLAFVTAPRTGWKMAANFEAAEVGVDTRALLTSGIVIFLITVILLTILSLWVARYISNPIGHVVEKLNLIRNGDLTVAIEGTARNDELGVLAKSLQDTVAGVAALVQKIREVASSVAAAAQEISASTQQIATGSQNQTGEINAIAMEMDAFAEKASKAAEYVTEMLKLAEETVTTATQGEKALKENFSGLEEIKAKVSDLERSAQAISGMLEIINEIAEQTNLLALNAAIEAARAGEHGRGFAVVAEEVRKLAERSARATEEISAVVKEISAGMQVALKAVNEGDRLGRVASESFKEIFGKIEALNERIREISTIVQQQSEGSEKVARSLQNISAITEEVSATIEENSAATEELAATAQELVANVEKFKV</sequence>
<keyword evidence="14" id="KW-1185">Reference proteome</keyword>
<dbReference type="InterPro" id="IPR033479">
    <property type="entry name" value="dCache_1"/>
</dbReference>
<feature type="domain" description="Methyl-accepting transducer" evidence="11">
    <location>
        <begin position="361"/>
        <end position="604"/>
    </location>
</feature>
<dbReference type="GO" id="GO:0007165">
    <property type="term" value="P:signal transduction"/>
    <property type="evidence" value="ECO:0007669"/>
    <property type="project" value="UniProtKB-KW"/>
</dbReference>
<dbReference type="RefSeq" id="WP_075866350.1">
    <property type="nucleotide sequence ID" value="NZ_BDJL01000132.1"/>
</dbReference>
<keyword evidence="4 10" id="KW-0812">Transmembrane</keyword>
<dbReference type="GO" id="GO:0006935">
    <property type="term" value="P:chemotaxis"/>
    <property type="evidence" value="ECO:0007669"/>
    <property type="project" value="UniProtKB-KW"/>
</dbReference>
<dbReference type="Proteomes" id="UP000187338">
    <property type="component" value="Unassembled WGS sequence"/>
</dbReference>
<dbReference type="OrthoDB" id="13222at2"/>
<dbReference type="AlphaFoldDB" id="A0A1L8D515"/>
<gene>
    <name evidence="13" type="ORF">ciss_21200</name>
</gene>
<comment type="subcellular location">
    <subcellularLocation>
        <location evidence="1">Cell membrane</location>
        <topology evidence="1">Multi-pass membrane protein</topology>
    </subcellularLocation>
</comment>
<accession>A0A1L8D515</accession>
<dbReference type="InterPro" id="IPR003660">
    <property type="entry name" value="HAMP_dom"/>
</dbReference>
<protein>
    <recommendedName>
        <fullName evidence="15">Methyl-accepting chemotaxis protein</fullName>
    </recommendedName>
</protein>
<dbReference type="SMART" id="SM00283">
    <property type="entry name" value="MA"/>
    <property type="match status" value="1"/>
</dbReference>
<dbReference type="SUPFAM" id="SSF103190">
    <property type="entry name" value="Sensory domain-like"/>
    <property type="match status" value="1"/>
</dbReference>
<dbReference type="Pfam" id="PF00672">
    <property type="entry name" value="HAMP"/>
    <property type="match status" value="1"/>
</dbReference>
<dbReference type="PROSITE" id="PS50885">
    <property type="entry name" value="HAMP"/>
    <property type="match status" value="1"/>
</dbReference>
<dbReference type="Pfam" id="PF00015">
    <property type="entry name" value="MCPsignal"/>
    <property type="match status" value="1"/>
</dbReference>
<dbReference type="GO" id="GO:0005886">
    <property type="term" value="C:plasma membrane"/>
    <property type="evidence" value="ECO:0007669"/>
    <property type="project" value="UniProtKB-SubCell"/>
</dbReference>
<keyword evidence="6 10" id="KW-0472">Membrane</keyword>
<dbReference type="Pfam" id="PF02743">
    <property type="entry name" value="dCache_1"/>
    <property type="match status" value="1"/>
</dbReference>
<dbReference type="STRING" id="661089.ciss_21200"/>
<dbReference type="CDD" id="cd11386">
    <property type="entry name" value="MCP_signal"/>
    <property type="match status" value="1"/>
</dbReference>
<reference evidence="14" key="1">
    <citation type="submission" date="2016-12" db="EMBL/GenBank/DDBJ databases">
        <title>Draft Genome Sequences od Carboxydothermus pertinax and islandicus, Hydrogenogenic Carboxydotrophic Bacteria.</title>
        <authorList>
            <person name="Fukuyama Y."/>
            <person name="Ohmae K."/>
            <person name="Yoneda Y."/>
            <person name="Yoshida T."/>
            <person name="Sako Y."/>
        </authorList>
    </citation>
    <scope>NUCLEOTIDE SEQUENCE [LARGE SCALE GENOMIC DNA]</scope>
    <source>
        <strain evidence="14">SET</strain>
    </source>
</reference>
<evidence type="ECO:0008006" key="15">
    <source>
        <dbReference type="Google" id="ProtNLM"/>
    </source>
</evidence>
<dbReference type="PANTHER" id="PTHR32089:SF114">
    <property type="entry name" value="METHYL-ACCEPTING CHEMOTAXIS PROTEIN MCPB"/>
    <property type="match status" value="1"/>
</dbReference>
<dbReference type="InterPro" id="IPR029151">
    <property type="entry name" value="Sensor-like_sf"/>
</dbReference>